<dbReference type="InterPro" id="IPR011664">
    <property type="entry name" value="Abi_system_AbiD/AbiF-like"/>
</dbReference>
<accession>A0A172UHM8</accession>
<protein>
    <recommendedName>
        <fullName evidence="3">DNA-binding protein</fullName>
    </recommendedName>
</protein>
<dbReference type="Pfam" id="PF07751">
    <property type="entry name" value="Abi_2"/>
    <property type="match status" value="1"/>
</dbReference>
<gene>
    <name evidence="1" type="ORF">A7U43_04045</name>
</gene>
<name>A0A172UHM8_9MYCO</name>
<dbReference type="KEGG" id="madi:A7U43_04045"/>
<evidence type="ECO:0008006" key="3">
    <source>
        <dbReference type="Google" id="ProtNLM"/>
    </source>
</evidence>
<evidence type="ECO:0000313" key="1">
    <source>
        <dbReference type="EMBL" id="ANE78619.1"/>
    </source>
</evidence>
<sequence>MAKPALPIDKQIELLVQRGLPIPLPPDDDYEQRKAEYHAAVRLLIDNNYYRLSGYWRYFQVRPGHGDNRFTAGGTVAQITATYTFDHELRCILMEGLSILEVTFRSRFAYYIAMHMPVDSYLEPASYIDRRDRYGNVLRDLLIADIHDELTRSKEKFVAHHTAKNETPPVWAAVEVFSFGTLSKMYGLLDQHTVRTAVCKTFGFPHSGFTASLMRSMVVLRNICAHHSRVWHRVPDVPPPVLNKFKHVEPQLYQTASPWAWLVMLADLVDTIRRDKTYSSKLWAHIDSRPDLRDGYQYPRHT</sequence>
<dbReference type="AlphaFoldDB" id="A0A172UHM8"/>
<keyword evidence="2" id="KW-1185">Reference proteome</keyword>
<evidence type="ECO:0000313" key="2">
    <source>
        <dbReference type="Proteomes" id="UP000077143"/>
    </source>
</evidence>
<reference evidence="1 2" key="1">
    <citation type="submission" date="2016-05" db="EMBL/GenBank/DDBJ databases">
        <title>Complete genome sequence of a phthalic acid esters degrading Mycobacterium sp. YC-RL4.</title>
        <authorList>
            <person name="Ren L."/>
            <person name="Fan S."/>
            <person name="Ruth N."/>
            <person name="Jia Y."/>
            <person name="Wang J."/>
            <person name="Qiao C."/>
        </authorList>
    </citation>
    <scope>NUCLEOTIDE SEQUENCE [LARGE SCALE GENOMIC DNA]</scope>
    <source>
        <strain evidence="1 2">YC-RL4</strain>
    </source>
</reference>
<proteinExistence type="predicted"/>
<dbReference type="Proteomes" id="UP000077143">
    <property type="component" value="Chromosome"/>
</dbReference>
<dbReference type="EMBL" id="CP015596">
    <property type="protein sequence ID" value="ANE78619.1"/>
    <property type="molecule type" value="Genomic_DNA"/>
</dbReference>
<dbReference type="OrthoDB" id="5363652at2"/>
<organism evidence="1 2">
    <name type="scientific">Mycobacterium adipatum</name>
    <dbReference type="NCBI Taxonomy" id="1682113"/>
    <lineage>
        <taxon>Bacteria</taxon>
        <taxon>Bacillati</taxon>
        <taxon>Actinomycetota</taxon>
        <taxon>Actinomycetes</taxon>
        <taxon>Mycobacteriales</taxon>
        <taxon>Mycobacteriaceae</taxon>
        <taxon>Mycobacterium</taxon>
    </lineage>
</organism>
<dbReference type="RefSeq" id="WP_051558597.1">
    <property type="nucleotide sequence ID" value="NZ_CP015596.1"/>
</dbReference>